<evidence type="ECO:0000256" key="4">
    <source>
        <dbReference type="ARBA" id="ARBA00023242"/>
    </source>
</evidence>
<accession>A0A0L6VLC1</accession>
<feature type="region of interest" description="Disordered" evidence="5">
    <location>
        <begin position="416"/>
        <end position="440"/>
    </location>
</feature>
<evidence type="ECO:0000259" key="6">
    <source>
        <dbReference type="Pfam" id="PF12253"/>
    </source>
</evidence>
<feature type="region of interest" description="Disordered" evidence="5">
    <location>
        <begin position="562"/>
        <end position="602"/>
    </location>
</feature>
<reference evidence="7 8" key="1">
    <citation type="submission" date="2015-08" db="EMBL/GenBank/DDBJ databases">
        <title>Next Generation Sequencing and Analysis of the Genome of Puccinia sorghi L Schw, the Causal Agent of Maize Common Rust.</title>
        <authorList>
            <person name="Rochi L."/>
            <person name="Burguener G."/>
            <person name="Darino M."/>
            <person name="Turjanski A."/>
            <person name="Kreff E."/>
            <person name="Dieguez M.J."/>
            <person name="Sacco F."/>
        </authorList>
    </citation>
    <scope>NUCLEOTIDE SEQUENCE [LARGE SCALE GENOMIC DNA]</scope>
    <source>
        <strain evidence="7 8">RO10H11247</strain>
    </source>
</reference>
<dbReference type="AlphaFoldDB" id="A0A0L6VLC1"/>
<comment type="caution">
    <text evidence="7">The sequence shown here is derived from an EMBL/GenBank/DDBJ whole genome shotgun (WGS) entry which is preliminary data.</text>
</comment>
<dbReference type="EMBL" id="LAVV01004621">
    <property type="protein sequence ID" value="KNZ61347.1"/>
    <property type="molecule type" value="Genomic_DNA"/>
</dbReference>
<dbReference type="Proteomes" id="UP000037035">
    <property type="component" value="Unassembled WGS sequence"/>
</dbReference>
<keyword evidence="4" id="KW-0539">Nucleus</keyword>
<evidence type="ECO:0000256" key="5">
    <source>
        <dbReference type="SAM" id="MobiDB-lite"/>
    </source>
</evidence>
<feature type="region of interest" description="Disordered" evidence="5">
    <location>
        <begin position="245"/>
        <end position="335"/>
    </location>
</feature>
<keyword evidence="3" id="KW-0234">DNA repair</keyword>
<gene>
    <name evidence="7" type="ORF">VP01_1415g2</name>
</gene>
<sequence length="842" mass="94906">MDSPTRSLKRKTPENEQQQQPEEEPEEGKKHKTTHPAHNQPKSLVELDRAKAILSIKQKPIELCEVSNQIKKNLVAVTEELESSRSLIHELSLTQNNLIACLVHESSTRRDRTLPELAEYVHSKLLPQSRLLIEEDQDTQKPFDPLPLSVIESSINQVAKRINYAPVQTDLDWLPSNLPKGFQIWRWECHDQDTVIPSDLKDISQKRWAERQLVRDSCAHQFQIKPQVLAILSDLDAPEREALIKKLQPAKRRPKSNTDTPTSTPARPPKESKPKPPNLSQEAKSTEQNCPTTPKTNDYQVAVESKETGEKVLTEKELIKQQKDQKRKEKEDAKLAAERQKQKMGNLLSGWMTKAAPTNKIGHASTSSNQPTQTAVQPEGIEITAWFKNGVKQQVNKTSLSDFERTFKPFNLKPNAQLAPINRFQPPGGSNAKDQQYSPTTELSPKECLEQFLKSVRSTSPDKSKQKLMTIREIVHGIAESELTGCVEETKRWRRALQNRSIIPVKFLRFHEDVRPGYIGLFCNSFLCPSTWCKTSRLVSGRNPFGRDTCLLDYEYDSEADWNEEDGEGEDLEQQSDGGNEEGGEGMSSELGDSDSDGWLVGDDEDIEMVDDGENEQSNRTLDAQLEDHQLAKQNKKITGLTRRKIIAPLIPVVKGPIWEDTLGLVSASMFECFRIQMINDAPIGLNPFTYEPKAMSKVAHRPKLSTTGFKSIPAVLPLPTHQANPSDAGMLMERAKVTDMRALNGVTLESENQSEPVRQKLNNNNNNTGTFPLELIPPMIKMVNGNRKAKPILLEDLRNEFLNNHRLKVSKRSIEQTLNSIAVKVAGTWRIVDLNSSNPSS</sequence>
<name>A0A0L6VLC1_9BASI</name>
<dbReference type="GO" id="GO:0033186">
    <property type="term" value="C:CAF-1 complex"/>
    <property type="evidence" value="ECO:0007669"/>
    <property type="project" value="TreeGrafter"/>
</dbReference>
<dbReference type="STRING" id="27349.A0A0L6VLC1"/>
<dbReference type="OrthoDB" id="440676at2759"/>
<dbReference type="GO" id="GO:0006281">
    <property type="term" value="P:DNA repair"/>
    <property type="evidence" value="ECO:0007669"/>
    <property type="project" value="UniProtKB-KW"/>
</dbReference>
<organism evidence="7 8">
    <name type="scientific">Puccinia sorghi</name>
    <dbReference type="NCBI Taxonomy" id="27349"/>
    <lineage>
        <taxon>Eukaryota</taxon>
        <taxon>Fungi</taxon>
        <taxon>Dikarya</taxon>
        <taxon>Basidiomycota</taxon>
        <taxon>Pucciniomycotina</taxon>
        <taxon>Pucciniomycetes</taxon>
        <taxon>Pucciniales</taxon>
        <taxon>Pucciniaceae</taxon>
        <taxon>Puccinia</taxon>
    </lineage>
</organism>
<feature type="compositionally biased region" description="Acidic residues" evidence="5">
    <location>
        <begin position="562"/>
        <end position="584"/>
    </location>
</feature>
<dbReference type="GO" id="GO:0006334">
    <property type="term" value="P:nucleosome assembly"/>
    <property type="evidence" value="ECO:0007669"/>
    <property type="project" value="TreeGrafter"/>
</dbReference>
<feature type="compositionally biased region" description="Basic and acidic residues" evidence="5">
    <location>
        <begin position="304"/>
        <end position="335"/>
    </location>
</feature>
<feature type="region of interest" description="Disordered" evidence="5">
    <location>
        <begin position="1"/>
        <end position="43"/>
    </location>
</feature>
<dbReference type="PANTHER" id="PTHR15272">
    <property type="entry name" value="CHROMATIN ASSEMBLY FACTOR 1 SUBUNIT A CAF-1 SUBUNIT A"/>
    <property type="match status" value="1"/>
</dbReference>
<protein>
    <recommendedName>
        <fullName evidence="6">Chromatin assembly factor 1 subunit A dimerization domain-containing protein</fullName>
    </recommendedName>
</protein>
<evidence type="ECO:0000313" key="8">
    <source>
        <dbReference type="Proteomes" id="UP000037035"/>
    </source>
</evidence>
<comment type="subcellular location">
    <subcellularLocation>
        <location evidence="1">Nucleus</location>
    </subcellularLocation>
</comment>
<dbReference type="PANTHER" id="PTHR15272:SF0">
    <property type="entry name" value="CHROMATIN ASSEMBLY FACTOR 1 SUBUNIT A"/>
    <property type="match status" value="1"/>
</dbReference>
<evidence type="ECO:0000256" key="1">
    <source>
        <dbReference type="ARBA" id="ARBA00004123"/>
    </source>
</evidence>
<evidence type="ECO:0000256" key="3">
    <source>
        <dbReference type="ARBA" id="ARBA00023204"/>
    </source>
</evidence>
<feature type="compositionally biased region" description="Polar residues" evidence="5">
    <location>
        <begin position="278"/>
        <end position="299"/>
    </location>
</feature>
<proteinExistence type="predicted"/>
<evidence type="ECO:0000256" key="2">
    <source>
        <dbReference type="ARBA" id="ARBA00022763"/>
    </source>
</evidence>
<dbReference type="Pfam" id="PF12253">
    <property type="entry name" value="CAF1A_dimeriz"/>
    <property type="match status" value="1"/>
</dbReference>
<evidence type="ECO:0000313" key="7">
    <source>
        <dbReference type="EMBL" id="KNZ61347.1"/>
    </source>
</evidence>
<keyword evidence="2" id="KW-0227">DNA damage</keyword>
<feature type="compositionally biased region" description="Acidic residues" evidence="5">
    <location>
        <begin position="592"/>
        <end position="602"/>
    </location>
</feature>
<keyword evidence="8" id="KW-1185">Reference proteome</keyword>
<dbReference type="GO" id="GO:0005634">
    <property type="term" value="C:nucleus"/>
    <property type="evidence" value="ECO:0007669"/>
    <property type="project" value="UniProtKB-SubCell"/>
</dbReference>
<dbReference type="InterPro" id="IPR022043">
    <property type="entry name" value="CAF1A_DD"/>
</dbReference>
<dbReference type="VEuPathDB" id="FungiDB:VP01_1415g2"/>
<feature type="domain" description="Chromatin assembly factor 1 subunit A dimerization" evidence="6">
    <location>
        <begin position="506"/>
        <end position="582"/>
    </location>
</feature>